<dbReference type="OrthoDB" id="6777704at2759"/>
<gene>
    <name evidence="1" type="ORF">PSYICH_LOCUS4573</name>
</gene>
<dbReference type="EMBL" id="OV651826">
    <property type="protein sequence ID" value="CAH1103487.1"/>
    <property type="molecule type" value="Genomic_DNA"/>
</dbReference>
<name>A0A9P0CRQ6_9CUCU</name>
<proteinExistence type="predicted"/>
<protein>
    <recommendedName>
        <fullName evidence="3">Retrotransposon gag domain-containing protein</fullName>
    </recommendedName>
</protein>
<evidence type="ECO:0000313" key="1">
    <source>
        <dbReference type="EMBL" id="CAH1103487.1"/>
    </source>
</evidence>
<dbReference type="Proteomes" id="UP001153636">
    <property type="component" value="Chromosome 14"/>
</dbReference>
<accession>A0A9P0CRQ6</accession>
<keyword evidence="2" id="KW-1185">Reference proteome</keyword>
<organism evidence="1 2">
    <name type="scientific">Psylliodes chrysocephalus</name>
    <dbReference type="NCBI Taxonomy" id="3402493"/>
    <lineage>
        <taxon>Eukaryota</taxon>
        <taxon>Metazoa</taxon>
        <taxon>Ecdysozoa</taxon>
        <taxon>Arthropoda</taxon>
        <taxon>Hexapoda</taxon>
        <taxon>Insecta</taxon>
        <taxon>Pterygota</taxon>
        <taxon>Neoptera</taxon>
        <taxon>Endopterygota</taxon>
        <taxon>Coleoptera</taxon>
        <taxon>Polyphaga</taxon>
        <taxon>Cucujiformia</taxon>
        <taxon>Chrysomeloidea</taxon>
        <taxon>Chrysomelidae</taxon>
        <taxon>Galerucinae</taxon>
        <taxon>Alticini</taxon>
        <taxon>Psylliodes</taxon>
    </lineage>
</organism>
<dbReference type="AlphaFoldDB" id="A0A9P0CRQ6"/>
<reference evidence="1" key="1">
    <citation type="submission" date="2022-01" db="EMBL/GenBank/DDBJ databases">
        <authorList>
            <person name="King R."/>
        </authorList>
    </citation>
    <scope>NUCLEOTIDE SEQUENCE</scope>
</reference>
<evidence type="ECO:0008006" key="3">
    <source>
        <dbReference type="Google" id="ProtNLM"/>
    </source>
</evidence>
<sequence length="211" mass="24620">MLEADLSEKINNNSSAEQVSCPSYTSVDVHKWGVLTIRCLIFWNMLRISRGLSKQQVFQSSCDILKGDVLLWYMNNCSKFTDWDHLVEQLKLHFLPCDYQYNLEIQNRKQLYSESTTLYISYTEKLFKRLTILPDECRILNIIKKNLLLYLFLLALQEPKTIDELSILCKKLEDAQSLSPNFKHPHVNNTVALGSNNFLTNTNQYRSNNSQ</sequence>
<evidence type="ECO:0000313" key="2">
    <source>
        <dbReference type="Proteomes" id="UP001153636"/>
    </source>
</evidence>